<evidence type="ECO:0000313" key="2">
    <source>
        <dbReference type="EMBL" id="AMK75271.1"/>
    </source>
</evidence>
<evidence type="ECO:0000256" key="1">
    <source>
        <dbReference type="SAM" id="SignalP"/>
    </source>
</evidence>
<keyword evidence="1" id="KW-0732">Signal</keyword>
<dbReference type="Pfam" id="PF07642">
    <property type="entry name" value="BBP2"/>
    <property type="match status" value="1"/>
</dbReference>
<dbReference type="STRING" id="1538553.JT25_002010"/>
<dbReference type="KEGG" id="mdn:JT25_002010"/>
<dbReference type="EMBL" id="CP014476">
    <property type="protein sequence ID" value="AMK75271.1"/>
    <property type="molecule type" value="Genomic_DNA"/>
</dbReference>
<feature type="chain" id="PRO_5007807299" description="Porin" evidence="1">
    <location>
        <begin position="30"/>
        <end position="459"/>
    </location>
</feature>
<evidence type="ECO:0000313" key="3">
    <source>
        <dbReference type="Proteomes" id="UP000030512"/>
    </source>
</evidence>
<keyword evidence="3" id="KW-1185">Reference proteome</keyword>
<dbReference type="RefSeq" id="WP_036272117.1">
    <property type="nucleotide sequence ID" value="NZ_CP014476.1"/>
</dbReference>
<sequence length="459" mass="49687">MKKAFHSRKHGVGTCLIGLAALCSTTASAESWTEASGLLGAAGIDPNEAKFMKDHNLKLGGWLNASVGANMSSNGDGFNGPVTFNDRSGEFQVNQFYLYLQKAVNVSGDSFDIGGRVDAMYGTDAIFTQAYGSPGFDPKTLEASERGSWDLGLSGNGERFYGLALPQAYAELNLPVGNGIDVKVGHFYTPIGYEVVTSPDNFFITKPYTMQYGEPFTHTGILATYAANSNWTVMGGAVTGSSTGGWDGNWDRDLGNWAWLGGVTWTSDDAGTSLAITSTAGDRAEGVSDAWAMYSIVGKHNFTDKLHYIIQHDHGFADNIWTPNGQIAQNNGAASNLQNAEWYGINQYLIYDVNDKVSAGLRAEWFRDHNGIRVYGPGRCYAASANQGDNFACGGNYLASYTQQGSSYYAVTAGMSYKPAKWLNLRPNVRYDFTDDAKAFDNGTRQSQFLFTADVVVTF</sequence>
<dbReference type="AlphaFoldDB" id="A0A140E4E7"/>
<name>A0A140E4E7_9GAMM</name>
<gene>
    <name evidence="2" type="ORF">JT25_002010</name>
</gene>
<dbReference type="OrthoDB" id="9775763at2"/>
<dbReference type="InterPro" id="IPR011486">
    <property type="entry name" value="BBP2"/>
</dbReference>
<feature type="signal peptide" evidence="1">
    <location>
        <begin position="1"/>
        <end position="29"/>
    </location>
</feature>
<reference evidence="2 3" key="1">
    <citation type="journal article" date="2015" name="Environ. Microbiol.">
        <title>Methane oxidation coupled to nitrate reduction under hypoxia by the Gammaproteobacterium Methylomonas denitrificans, sp. nov. type strain FJG1.</title>
        <authorList>
            <person name="Kits K.D."/>
            <person name="Klotz M.G."/>
            <person name="Stein L.Y."/>
        </authorList>
    </citation>
    <scope>NUCLEOTIDE SEQUENCE [LARGE SCALE GENOMIC DNA]</scope>
    <source>
        <strain evidence="2 3">FJG1</strain>
    </source>
</reference>
<proteinExistence type="predicted"/>
<accession>A0A140E4E7</accession>
<dbReference type="Proteomes" id="UP000030512">
    <property type="component" value="Chromosome"/>
</dbReference>
<protein>
    <recommendedName>
        <fullName evidence="4">Porin</fullName>
    </recommendedName>
</protein>
<evidence type="ECO:0008006" key="4">
    <source>
        <dbReference type="Google" id="ProtNLM"/>
    </source>
</evidence>
<organism evidence="2 3">
    <name type="scientific">Methylomonas denitrificans</name>
    <dbReference type="NCBI Taxonomy" id="1538553"/>
    <lineage>
        <taxon>Bacteria</taxon>
        <taxon>Pseudomonadati</taxon>
        <taxon>Pseudomonadota</taxon>
        <taxon>Gammaproteobacteria</taxon>
        <taxon>Methylococcales</taxon>
        <taxon>Methylococcaceae</taxon>
        <taxon>Methylomonas</taxon>
    </lineage>
</organism>